<organism evidence="1 2">
    <name type="scientific">Artemia franciscana</name>
    <name type="common">Brine shrimp</name>
    <name type="synonym">Artemia sanfranciscana</name>
    <dbReference type="NCBI Taxonomy" id="6661"/>
    <lineage>
        <taxon>Eukaryota</taxon>
        <taxon>Metazoa</taxon>
        <taxon>Ecdysozoa</taxon>
        <taxon>Arthropoda</taxon>
        <taxon>Crustacea</taxon>
        <taxon>Branchiopoda</taxon>
        <taxon>Anostraca</taxon>
        <taxon>Artemiidae</taxon>
        <taxon>Artemia</taxon>
    </lineage>
</organism>
<dbReference type="AlphaFoldDB" id="A0AA88HIN9"/>
<sequence length="82" mass="9282">MTGLKAIHMNTISKPKSGKLSDIYYFYLNDEIPSAHRAESDVMALIACTVAAGQEFVNWMDKNAKDFNKNIKVRDCQVDIQK</sequence>
<reference evidence="1" key="1">
    <citation type="submission" date="2023-07" db="EMBL/GenBank/DDBJ databases">
        <title>Chromosome-level genome assembly of Artemia franciscana.</title>
        <authorList>
            <person name="Jo E."/>
        </authorList>
    </citation>
    <scope>NUCLEOTIDE SEQUENCE</scope>
    <source>
        <tissue evidence="1">Whole body</tissue>
    </source>
</reference>
<keyword evidence="2" id="KW-1185">Reference proteome</keyword>
<gene>
    <name evidence="1" type="ORF">QYM36_010879</name>
</gene>
<accession>A0AA88HIN9</accession>
<dbReference type="Proteomes" id="UP001187531">
    <property type="component" value="Unassembled WGS sequence"/>
</dbReference>
<dbReference type="GO" id="GO:0003676">
    <property type="term" value="F:nucleic acid binding"/>
    <property type="evidence" value="ECO:0007669"/>
    <property type="project" value="InterPro"/>
</dbReference>
<evidence type="ECO:0008006" key="3">
    <source>
        <dbReference type="Google" id="ProtNLM"/>
    </source>
</evidence>
<name>A0AA88HIN9_ARTSF</name>
<evidence type="ECO:0000313" key="1">
    <source>
        <dbReference type="EMBL" id="KAK2711998.1"/>
    </source>
</evidence>
<proteinExistence type="predicted"/>
<dbReference type="EMBL" id="JAVRJZ010000015">
    <property type="protein sequence ID" value="KAK2711998.1"/>
    <property type="molecule type" value="Genomic_DNA"/>
</dbReference>
<evidence type="ECO:0000313" key="2">
    <source>
        <dbReference type="Proteomes" id="UP001187531"/>
    </source>
</evidence>
<dbReference type="SUPFAM" id="SSF53098">
    <property type="entry name" value="Ribonuclease H-like"/>
    <property type="match status" value="1"/>
</dbReference>
<dbReference type="InterPro" id="IPR012337">
    <property type="entry name" value="RNaseH-like_sf"/>
</dbReference>
<comment type="caution">
    <text evidence="1">The sequence shown here is derived from an EMBL/GenBank/DDBJ whole genome shotgun (WGS) entry which is preliminary data.</text>
</comment>
<protein>
    <recommendedName>
        <fullName evidence="3">Exonuclease domain-containing protein</fullName>
    </recommendedName>
</protein>
<dbReference type="InterPro" id="IPR036397">
    <property type="entry name" value="RNaseH_sf"/>
</dbReference>
<dbReference type="Gene3D" id="3.30.420.10">
    <property type="entry name" value="Ribonuclease H-like superfamily/Ribonuclease H"/>
    <property type="match status" value="1"/>
</dbReference>